<dbReference type="InterPro" id="IPR036390">
    <property type="entry name" value="WH_DNA-bd_sf"/>
</dbReference>
<dbReference type="Proteomes" id="UP000594468">
    <property type="component" value="Chromosome"/>
</dbReference>
<dbReference type="EMBL" id="CP062983">
    <property type="protein sequence ID" value="QPC81037.1"/>
    <property type="molecule type" value="Genomic_DNA"/>
</dbReference>
<dbReference type="Pfam" id="PF13730">
    <property type="entry name" value="HTH_36"/>
    <property type="match status" value="1"/>
</dbReference>
<dbReference type="KEGG" id="pmet:G4Y79_15140"/>
<accession>A0A7S8E623</accession>
<keyword evidence="2" id="KW-1185">Reference proteome</keyword>
<sequence>MTATQYTEKRRALAGLSGNAYKVLDYLCILADERGVAWPKQDDISDGVALAENTVRERLDELVEAGYVRYLRKDSRDELTRRKEGNVYILNPSLLLTTSEEGSQLWNGANPSLKNCGRQEQLQEHLQEQVQELPTDSQHHYFGCFIDVSDLGRVGGSDSDVSESSDTGCDDLPLFQYERELMAGSDLFRDLVQSAETADRPRDGLADRLAYWQIGASVTRRWVEQYGIDLVEQAYAHVKRSENVKNPAALMGWSLKNPQHIRRVTVPVADVLMDGSRYASGQYADFILS</sequence>
<gene>
    <name evidence="1" type="ORF">G4Y79_15140</name>
</gene>
<proteinExistence type="predicted"/>
<protein>
    <submittedName>
        <fullName evidence="1">Helix-turn-helix domain-containing protein</fullName>
    </submittedName>
</protein>
<dbReference type="AlphaFoldDB" id="A0A7S8E623"/>
<reference evidence="1 2" key="1">
    <citation type="submission" date="2020-02" db="EMBL/GenBank/DDBJ databases">
        <authorList>
            <person name="Zheng R.K."/>
            <person name="Sun C.M."/>
        </authorList>
    </citation>
    <scope>NUCLEOTIDE SEQUENCE [LARGE SCALE GENOMIC DNA]</scope>
    <source>
        <strain evidence="2">rifampicinis</strain>
    </source>
</reference>
<dbReference type="SUPFAM" id="SSF46785">
    <property type="entry name" value="Winged helix' DNA-binding domain"/>
    <property type="match status" value="1"/>
</dbReference>
<name>A0A7S8E623_9CHLR</name>
<dbReference type="RefSeq" id="WP_195169110.1">
    <property type="nucleotide sequence ID" value="NZ_CP062983.1"/>
</dbReference>
<evidence type="ECO:0000313" key="1">
    <source>
        <dbReference type="EMBL" id="QPC81037.1"/>
    </source>
</evidence>
<organism evidence="1 2">
    <name type="scientific">Phototrophicus methaneseepsis</name>
    <dbReference type="NCBI Taxonomy" id="2710758"/>
    <lineage>
        <taxon>Bacteria</taxon>
        <taxon>Bacillati</taxon>
        <taxon>Chloroflexota</taxon>
        <taxon>Candidatus Thermofontia</taxon>
        <taxon>Phototrophicales</taxon>
        <taxon>Phototrophicaceae</taxon>
        <taxon>Phototrophicus</taxon>
    </lineage>
</organism>
<evidence type="ECO:0000313" key="2">
    <source>
        <dbReference type="Proteomes" id="UP000594468"/>
    </source>
</evidence>